<protein>
    <submittedName>
        <fullName evidence="2">Uncharacterized protein</fullName>
    </submittedName>
</protein>
<dbReference type="EMBL" id="CP123967">
    <property type="protein sequence ID" value="WGT48420.1"/>
    <property type="molecule type" value="Genomic_DNA"/>
</dbReference>
<keyword evidence="3" id="KW-1185">Reference proteome</keyword>
<gene>
    <name evidence="2" type="ORF">QH948_06685</name>
</gene>
<sequence>MAVHTTLEQRATWLLGILDSAIALATADLAVPSSLAAEDAESVMAAGLPEKRQQDLKANYESWVHRYKAGEPGERESTVGLEQIEADVKTHGVIEQLILADEPDAIVVGEEALPAAWDAWEAASPGTVIYSVDSIDGSSPYDSLSFGFSTNLLMYVRQQDGSDILTMTIVMNSSRLGLVYLTPNSVSPAYLDGRRDPLTEPAFGDEDVRPGFCAVVGASPKQRRLAAQILDTTLGWGLPPLVTGGKVEEDPPLTVFTLGGAPATWGIAMGKLDVFICPFPQTVHDTAGVPALLALGLKAFGKDGEPYENRELLARFNQLARPKSENYQPIPPLVIGRSEELASLIARRLWSSGAQRLVAQPSDDGSPATGLRLVPAPRDV</sequence>
<feature type="region of interest" description="Disordered" evidence="1">
    <location>
        <begin position="357"/>
        <end position="380"/>
    </location>
</feature>
<accession>A0ABY8Q0U5</accession>
<evidence type="ECO:0000256" key="1">
    <source>
        <dbReference type="SAM" id="MobiDB-lite"/>
    </source>
</evidence>
<name>A0ABY8Q0U5_9ACTN</name>
<organism evidence="2 3">
    <name type="scientific">Tessaracoccus lacteus</name>
    <dbReference type="NCBI Taxonomy" id="3041766"/>
    <lineage>
        <taxon>Bacteria</taxon>
        <taxon>Bacillati</taxon>
        <taxon>Actinomycetota</taxon>
        <taxon>Actinomycetes</taxon>
        <taxon>Propionibacteriales</taxon>
        <taxon>Propionibacteriaceae</taxon>
        <taxon>Tessaracoccus</taxon>
    </lineage>
</organism>
<dbReference type="SUPFAM" id="SSF56655">
    <property type="entry name" value="Carbohydrate phosphatase"/>
    <property type="match status" value="1"/>
</dbReference>
<reference evidence="2 3" key="1">
    <citation type="journal article" date="2008" name="Int. J. Syst. Evol. Microbiol.">
        <title>Tessaracoccus flavescens sp. nov., isolated from marine sediment.</title>
        <authorList>
            <person name="Lee D.W."/>
            <person name="Lee S.D."/>
        </authorList>
    </citation>
    <scope>NUCLEOTIDE SEQUENCE [LARGE SCALE GENOMIC DNA]</scope>
    <source>
        <strain evidence="2 3">T21</strain>
    </source>
</reference>
<dbReference type="Proteomes" id="UP001244136">
    <property type="component" value="Chromosome"/>
</dbReference>
<dbReference type="RefSeq" id="WP_281146050.1">
    <property type="nucleotide sequence ID" value="NZ_CP123967.1"/>
</dbReference>
<evidence type="ECO:0000313" key="2">
    <source>
        <dbReference type="EMBL" id="WGT48420.1"/>
    </source>
</evidence>
<evidence type="ECO:0000313" key="3">
    <source>
        <dbReference type="Proteomes" id="UP001244136"/>
    </source>
</evidence>
<proteinExistence type="predicted"/>